<accession>A0A2R8BZ68</accession>
<keyword evidence="8" id="KW-1185">Reference proteome</keyword>
<dbReference type="Pfam" id="PF02826">
    <property type="entry name" value="2-Hacid_dh_C"/>
    <property type="match status" value="1"/>
</dbReference>
<protein>
    <submittedName>
        <fullName evidence="7">Hydroxypyruvate reductase</fullName>
        <ecNumber evidence="7">1.1.1.81</ecNumber>
    </submittedName>
</protein>
<dbReference type="PANTHER" id="PTHR42789">
    <property type="entry name" value="D-ISOMER SPECIFIC 2-HYDROXYACID DEHYDROGENASE FAMILY PROTEIN (AFU_ORTHOLOGUE AFUA_6G10090)"/>
    <property type="match status" value="1"/>
</dbReference>
<dbReference type="FunFam" id="3.40.50.720:FF:000203">
    <property type="entry name" value="D-3-phosphoglycerate dehydrogenase (SerA)"/>
    <property type="match status" value="1"/>
</dbReference>
<dbReference type="InterPro" id="IPR006139">
    <property type="entry name" value="D-isomer_2_OHA_DH_cat_dom"/>
</dbReference>
<dbReference type="InterPro" id="IPR006140">
    <property type="entry name" value="D-isomer_DH_NAD-bd"/>
</dbReference>
<evidence type="ECO:0000256" key="1">
    <source>
        <dbReference type="ARBA" id="ARBA00005854"/>
    </source>
</evidence>
<dbReference type="OrthoDB" id="9793626at2"/>
<name>A0A2R8BZ68_9RHOB</name>
<keyword evidence="3" id="KW-0520">NAD</keyword>
<proteinExistence type="inferred from homology"/>
<feature type="domain" description="D-isomer specific 2-hydroxyacid dehydrogenase catalytic" evidence="5">
    <location>
        <begin position="20"/>
        <end position="312"/>
    </location>
</feature>
<dbReference type="Gene3D" id="3.40.50.720">
    <property type="entry name" value="NAD(P)-binding Rossmann-like Domain"/>
    <property type="match status" value="2"/>
</dbReference>
<dbReference type="GO" id="GO:0051287">
    <property type="term" value="F:NAD binding"/>
    <property type="evidence" value="ECO:0007669"/>
    <property type="project" value="InterPro"/>
</dbReference>
<feature type="domain" description="D-isomer specific 2-hydroxyacid dehydrogenase NAD-binding" evidence="6">
    <location>
        <begin position="111"/>
        <end position="285"/>
    </location>
</feature>
<gene>
    <name evidence="7" type="ORF">PAA8504_03264</name>
</gene>
<evidence type="ECO:0000259" key="5">
    <source>
        <dbReference type="Pfam" id="PF00389"/>
    </source>
</evidence>
<comment type="similarity">
    <text evidence="1 4">Belongs to the D-isomer specific 2-hydroxyacid dehydrogenase family.</text>
</comment>
<dbReference type="AlphaFoldDB" id="A0A2R8BZ68"/>
<reference evidence="7 8" key="1">
    <citation type="submission" date="2018-03" db="EMBL/GenBank/DDBJ databases">
        <authorList>
            <person name="Keele B.F."/>
        </authorList>
    </citation>
    <scope>NUCLEOTIDE SEQUENCE [LARGE SCALE GENOMIC DNA]</scope>
    <source>
        <strain evidence="7 8">CECT 8504</strain>
    </source>
</reference>
<dbReference type="EC" id="1.1.1.81" evidence="7"/>
<organism evidence="7 8">
    <name type="scientific">Palleronia abyssalis</name>
    <dbReference type="NCBI Taxonomy" id="1501240"/>
    <lineage>
        <taxon>Bacteria</taxon>
        <taxon>Pseudomonadati</taxon>
        <taxon>Pseudomonadota</taxon>
        <taxon>Alphaproteobacteria</taxon>
        <taxon>Rhodobacterales</taxon>
        <taxon>Roseobacteraceae</taxon>
        <taxon>Palleronia</taxon>
    </lineage>
</organism>
<dbReference type="InterPro" id="IPR036291">
    <property type="entry name" value="NAD(P)-bd_dom_sf"/>
</dbReference>
<dbReference type="SUPFAM" id="SSF51735">
    <property type="entry name" value="NAD(P)-binding Rossmann-fold domains"/>
    <property type="match status" value="1"/>
</dbReference>
<dbReference type="InterPro" id="IPR029753">
    <property type="entry name" value="D-isomer_DH_CS"/>
</dbReference>
<dbReference type="CDD" id="cd12169">
    <property type="entry name" value="PGDH_like_1"/>
    <property type="match status" value="1"/>
</dbReference>
<dbReference type="RefSeq" id="WP_108895221.1">
    <property type="nucleotide sequence ID" value="NZ_ONZF01000009.1"/>
</dbReference>
<evidence type="ECO:0000256" key="3">
    <source>
        <dbReference type="ARBA" id="ARBA00023027"/>
    </source>
</evidence>
<evidence type="ECO:0000313" key="8">
    <source>
        <dbReference type="Proteomes" id="UP000244912"/>
    </source>
</evidence>
<sequence length="316" mass="33730">MRIVILDDYQGVARDMADWRALEARADIEVERRYIGDRAAMADRLAGVEIVVAMRERTVFDRDMLGCLPDLKLLVTTGMVNASIDLDAAREQGVTVCGTSSGGPDAAELAFALMIALARRIPQEDRALRKNGAWQTGLGMTLNGKTLGLLGFGKLGKRMAGFGAAFGMRVQALSRSLTDADAADHGVKRAETLGTLLETSDVLSIHVPLSRATGGLIGADGLEQMKPGAILVNTSRGPIVEENALIAALRSGRIQAGLDVFATEPLPADHPFLHLPNVLVTPHIGYVTEDSYRVYFGGAVEAIAAWLDGDPVRVLT</sequence>
<dbReference type="Pfam" id="PF00389">
    <property type="entry name" value="2-Hacid_dh"/>
    <property type="match status" value="1"/>
</dbReference>
<dbReference type="InterPro" id="IPR050857">
    <property type="entry name" value="D-2-hydroxyacid_DH"/>
</dbReference>
<evidence type="ECO:0000256" key="2">
    <source>
        <dbReference type="ARBA" id="ARBA00023002"/>
    </source>
</evidence>
<dbReference type="Proteomes" id="UP000244912">
    <property type="component" value="Unassembled WGS sequence"/>
</dbReference>
<evidence type="ECO:0000256" key="4">
    <source>
        <dbReference type="RuleBase" id="RU003719"/>
    </source>
</evidence>
<keyword evidence="7" id="KW-0670">Pyruvate</keyword>
<keyword evidence="2 4" id="KW-0560">Oxidoreductase</keyword>
<dbReference type="EMBL" id="ONZF01000009">
    <property type="protein sequence ID" value="SPJ25413.1"/>
    <property type="molecule type" value="Genomic_DNA"/>
</dbReference>
<dbReference type="GO" id="GO:0016618">
    <property type="term" value="F:hydroxypyruvate reductase [NAD(P)H] activity"/>
    <property type="evidence" value="ECO:0007669"/>
    <property type="project" value="UniProtKB-EC"/>
</dbReference>
<dbReference type="SUPFAM" id="SSF52283">
    <property type="entry name" value="Formate/glycerate dehydrogenase catalytic domain-like"/>
    <property type="match status" value="1"/>
</dbReference>
<dbReference type="PANTHER" id="PTHR42789:SF1">
    <property type="entry name" value="D-ISOMER SPECIFIC 2-HYDROXYACID DEHYDROGENASE FAMILY PROTEIN (AFU_ORTHOLOGUE AFUA_6G10090)"/>
    <property type="match status" value="1"/>
</dbReference>
<evidence type="ECO:0000313" key="7">
    <source>
        <dbReference type="EMBL" id="SPJ25413.1"/>
    </source>
</evidence>
<evidence type="ECO:0000259" key="6">
    <source>
        <dbReference type="Pfam" id="PF02826"/>
    </source>
</evidence>
<dbReference type="PROSITE" id="PS00670">
    <property type="entry name" value="D_2_HYDROXYACID_DH_2"/>
    <property type="match status" value="1"/>
</dbReference>
<dbReference type="PROSITE" id="PS00671">
    <property type="entry name" value="D_2_HYDROXYACID_DH_3"/>
    <property type="match status" value="1"/>
</dbReference>